<evidence type="ECO:0000256" key="7">
    <source>
        <dbReference type="ARBA" id="ARBA00022989"/>
    </source>
</evidence>
<protein>
    <recommendedName>
        <fullName evidence="9">Branched-chain amino acid transport system carrier protein</fullName>
    </recommendedName>
</protein>
<name>A0ABZ0MXC2_9GAMM</name>
<evidence type="ECO:0000313" key="11">
    <source>
        <dbReference type="Proteomes" id="UP001302443"/>
    </source>
</evidence>
<evidence type="ECO:0000256" key="9">
    <source>
        <dbReference type="RuleBase" id="RU362122"/>
    </source>
</evidence>
<keyword evidence="11" id="KW-1185">Reference proteome</keyword>
<keyword evidence="7 9" id="KW-1133">Transmembrane helix</keyword>
<evidence type="ECO:0000256" key="1">
    <source>
        <dbReference type="ARBA" id="ARBA00004651"/>
    </source>
</evidence>
<comment type="function">
    <text evidence="9">Component of the transport system for branched-chain amino acids.</text>
</comment>
<reference evidence="10 11" key="1">
    <citation type="submission" date="2023-09" db="EMBL/GenBank/DDBJ databases">
        <title>Genomic Revisitation and Reclassification of the Genus Providencia.</title>
        <authorList>
            <person name="Dong X."/>
        </authorList>
    </citation>
    <scope>NUCLEOTIDE SEQUENCE [LARGE SCALE GENOMIC DNA]</scope>
    <source>
        <strain evidence="10 11">D4759</strain>
    </source>
</reference>
<evidence type="ECO:0000256" key="6">
    <source>
        <dbReference type="ARBA" id="ARBA00022970"/>
    </source>
</evidence>
<gene>
    <name evidence="10" type="ORF">QS795_009650</name>
</gene>
<dbReference type="PANTHER" id="PTHR30588">
    <property type="entry name" value="BRANCHED-CHAIN AMINO ACID TRANSPORT SYSTEM 2 CARRIER PROTEIN"/>
    <property type="match status" value="1"/>
</dbReference>
<keyword evidence="6 9" id="KW-0029">Amino-acid transport</keyword>
<organism evidence="10 11">
    <name type="scientific">Providencia zhijiangensis</name>
    <dbReference type="NCBI Taxonomy" id="3053982"/>
    <lineage>
        <taxon>Bacteria</taxon>
        <taxon>Pseudomonadati</taxon>
        <taxon>Pseudomonadota</taxon>
        <taxon>Gammaproteobacteria</taxon>
        <taxon>Enterobacterales</taxon>
        <taxon>Morganellaceae</taxon>
        <taxon>Providencia</taxon>
    </lineage>
</organism>
<sequence length="97" mass="10354">MLATIIILACLVTAIGLTTGTACYFSQTTRASYGLLVTLSLVASAELAVLELNSLTEMAVPVQCAIYPAALIVVVLGIVRKWVDVQTNQYQLHFIAP</sequence>
<comment type="similarity">
    <text evidence="2 9">Belongs to the branched chain amino acid transporter family.</text>
</comment>
<dbReference type="Pfam" id="PF05525">
    <property type="entry name" value="Branch_AA_trans"/>
    <property type="match status" value="1"/>
</dbReference>
<comment type="subcellular location">
    <subcellularLocation>
        <location evidence="9">Cell inner membrane</location>
        <topology evidence="9">Multi-pass membrane protein</topology>
    </subcellularLocation>
    <subcellularLocation>
        <location evidence="1">Cell membrane</location>
        <topology evidence="1">Multi-pass membrane protein</topology>
    </subcellularLocation>
</comment>
<keyword evidence="5 9" id="KW-0812">Transmembrane</keyword>
<evidence type="ECO:0000256" key="2">
    <source>
        <dbReference type="ARBA" id="ARBA00008540"/>
    </source>
</evidence>
<feature type="transmembrane region" description="Helical" evidence="9">
    <location>
        <begin position="64"/>
        <end position="83"/>
    </location>
</feature>
<proteinExistence type="inferred from homology"/>
<evidence type="ECO:0000256" key="3">
    <source>
        <dbReference type="ARBA" id="ARBA00022448"/>
    </source>
</evidence>
<dbReference type="Proteomes" id="UP001302443">
    <property type="component" value="Chromosome"/>
</dbReference>
<evidence type="ECO:0000256" key="5">
    <source>
        <dbReference type="ARBA" id="ARBA00022692"/>
    </source>
</evidence>
<keyword evidence="4" id="KW-1003">Cell membrane</keyword>
<evidence type="ECO:0000313" key="10">
    <source>
        <dbReference type="EMBL" id="WPA90759.1"/>
    </source>
</evidence>
<evidence type="ECO:0000256" key="4">
    <source>
        <dbReference type="ARBA" id="ARBA00022475"/>
    </source>
</evidence>
<dbReference type="EMBL" id="CP135990">
    <property type="protein sequence ID" value="WPA90759.1"/>
    <property type="molecule type" value="Genomic_DNA"/>
</dbReference>
<dbReference type="InterPro" id="IPR004685">
    <property type="entry name" value="Brnchd-chn_aa_trnsp_Livcs"/>
</dbReference>
<accession>A0ABZ0MXC2</accession>
<keyword evidence="8 9" id="KW-0472">Membrane</keyword>
<keyword evidence="3 9" id="KW-0813">Transport</keyword>
<comment type="caution">
    <text evidence="9">Lacks conserved residue(s) required for the propagation of feature annotation.</text>
</comment>
<dbReference type="PANTHER" id="PTHR30588:SF0">
    <property type="entry name" value="BRANCHED-CHAIN AMINO ACID PERMEASE BRNQ"/>
    <property type="match status" value="1"/>
</dbReference>
<feature type="transmembrane region" description="Helical" evidence="9">
    <location>
        <begin position="32"/>
        <end position="52"/>
    </location>
</feature>
<dbReference type="RefSeq" id="WP_318626446.1">
    <property type="nucleotide sequence ID" value="NZ_CP135990.1"/>
</dbReference>
<evidence type="ECO:0000256" key="8">
    <source>
        <dbReference type="ARBA" id="ARBA00023136"/>
    </source>
</evidence>